<organism evidence="2 3">
    <name type="scientific">Frankia nepalensis</name>
    <dbReference type="NCBI Taxonomy" id="1836974"/>
    <lineage>
        <taxon>Bacteria</taxon>
        <taxon>Bacillati</taxon>
        <taxon>Actinomycetota</taxon>
        <taxon>Actinomycetes</taxon>
        <taxon>Frankiales</taxon>
        <taxon>Frankiaceae</taxon>
        <taxon>Frankia</taxon>
    </lineage>
</organism>
<feature type="region of interest" description="Disordered" evidence="1">
    <location>
        <begin position="85"/>
        <end position="119"/>
    </location>
</feature>
<dbReference type="RefSeq" id="WP_203002948.1">
    <property type="nucleotide sequence ID" value="NZ_JADWYU010000098.1"/>
</dbReference>
<reference evidence="2" key="1">
    <citation type="submission" date="2020-12" db="EMBL/GenBank/DDBJ databases">
        <title>Genomic characterization of non-nitrogen-fixing Frankia strains.</title>
        <authorList>
            <person name="Carlos-Shanley C."/>
            <person name="Guerra T."/>
            <person name="Hahn D."/>
        </authorList>
    </citation>
    <scope>NUCLEOTIDE SEQUENCE</scope>
    <source>
        <strain evidence="2">CN6</strain>
    </source>
</reference>
<dbReference type="SUPFAM" id="SSF47413">
    <property type="entry name" value="lambda repressor-like DNA-binding domains"/>
    <property type="match status" value="1"/>
</dbReference>
<evidence type="ECO:0000313" key="3">
    <source>
        <dbReference type="Proteomes" id="UP000604475"/>
    </source>
</evidence>
<protein>
    <submittedName>
        <fullName evidence="2">Uncharacterized protein</fullName>
    </submittedName>
</protein>
<proteinExistence type="predicted"/>
<dbReference type="InterPro" id="IPR010982">
    <property type="entry name" value="Lambda_DNA-bd_dom_sf"/>
</dbReference>
<comment type="caution">
    <text evidence="2">The sequence shown here is derived from an EMBL/GenBank/DDBJ whole genome shotgun (WGS) entry which is preliminary data.</text>
</comment>
<evidence type="ECO:0000256" key="1">
    <source>
        <dbReference type="SAM" id="MobiDB-lite"/>
    </source>
</evidence>
<sequence>MVRIGDGPVTAGREDWRAVAAALNVRMATCRVGQQELADLAGVSVATLRVLQRGGGGRRAQNATLAAVSRALGWSSDHLLRVLLGEPLPDPGREPAWPDPAGSGEAEPAGPRDSAPDTQAEILAVLRRIEQHVEGIARHVAPA</sequence>
<gene>
    <name evidence="2" type="ORF">I7412_09925</name>
</gene>
<dbReference type="EMBL" id="JAEACQ010000161">
    <property type="protein sequence ID" value="MBL7627482.1"/>
    <property type="molecule type" value="Genomic_DNA"/>
</dbReference>
<dbReference type="AlphaFoldDB" id="A0A937UN29"/>
<dbReference type="GO" id="GO:0003677">
    <property type="term" value="F:DNA binding"/>
    <property type="evidence" value="ECO:0007669"/>
    <property type="project" value="InterPro"/>
</dbReference>
<accession>A0A937UN29</accession>
<keyword evidence="3" id="KW-1185">Reference proteome</keyword>
<dbReference type="Gene3D" id="1.10.260.40">
    <property type="entry name" value="lambda repressor-like DNA-binding domains"/>
    <property type="match status" value="1"/>
</dbReference>
<evidence type="ECO:0000313" key="2">
    <source>
        <dbReference type="EMBL" id="MBL7627482.1"/>
    </source>
</evidence>
<dbReference type="Proteomes" id="UP000604475">
    <property type="component" value="Unassembled WGS sequence"/>
</dbReference>
<name>A0A937UN29_9ACTN</name>